<dbReference type="Pfam" id="PF09366">
    <property type="entry name" value="DUF1997"/>
    <property type="match status" value="1"/>
</dbReference>
<reference evidence="1" key="1">
    <citation type="journal article" date="2020" name="mSystems">
        <title>Genome- and Community-Level Interaction Insights into Carbon Utilization and Element Cycling Functions of Hydrothermarchaeota in Hydrothermal Sediment.</title>
        <authorList>
            <person name="Zhou Z."/>
            <person name="Liu Y."/>
            <person name="Xu W."/>
            <person name="Pan J."/>
            <person name="Luo Z.H."/>
            <person name="Li M."/>
        </authorList>
    </citation>
    <scope>NUCLEOTIDE SEQUENCE [LARGE SCALE GENOMIC DNA]</scope>
    <source>
        <strain evidence="1">SpSt-374</strain>
    </source>
</reference>
<accession>A0A7C3ZGB8</accession>
<dbReference type="EMBL" id="DSPX01000070">
    <property type="protein sequence ID" value="HGG00440.1"/>
    <property type="molecule type" value="Genomic_DNA"/>
</dbReference>
<proteinExistence type="predicted"/>
<dbReference type="InterPro" id="IPR018971">
    <property type="entry name" value="DUF1997"/>
</dbReference>
<protein>
    <submittedName>
        <fullName evidence="1">DUF1997 domain-containing protein</fullName>
    </submittedName>
</protein>
<sequence length="183" mass="20726">MYYLFTASQSVKLAVSEQKVPIERYLRQPQRIVRGMGDPSRIQQLGEDCYRLKMRPLKFFMLTIEPTVDMEIWADANGTINLQSVGCELRGIETINEHFQLELSGTLQPVNGAKSSYLQGGAELQLKIYLPPPFTMMPAAIVRSTGNSLLSSVLLRMKQKLMQQILLDYEQWAGQQTKELVAA</sequence>
<dbReference type="AlphaFoldDB" id="A0A7C3ZGB8"/>
<dbReference type="PANTHER" id="PTHR34133">
    <property type="entry name" value="OS07G0633000 PROTEIN"/>
    <property type="match status" value="1"/>
</dbReference>
<evidence type="ECO:0000313" key="1">
    <source>
        <dbReference type="EMBL" id="HGG00440.1"/>
    </source>
</evidence>
<name>A0A7C3ZGB8_9CYAN</name>
<dbReference type="PANTHER" id="PTHR34133:SF8">
    <property type="entry name" value="OS07G0633000 PROTEIN"/>
    <property type="match status" value="1"/>
</dbReference>
<organism evidence="1">
    <name type="scientific">Planktothricoides sp. SpSt-374</name>
    <dbReference type="NCBI Taxonomy" id="2282167"/>
    <lineage>
        <taxon>Bacteria</taxon>
        <taxon>Bacillati</taxon>
        <taxon>Cyanobacteriota</taxon>
        <taxon>Cyanophyceae</taxon>
        <taxon>Oscillatoriophycideae</taxon>
        <taxon>Oscillatoriales</taxon>
        <taxon>Oscillatoriaceae</taxon>
        <taxon>Planktothricoides</taxon>
    </lineage>
</organism>
<comment type="caution">
    <text evidence="1">The sequence shown here is derived from an EMBL/GenBank/DDBJ whole genome shotgun (WGS) entry which is preliminary data.</text>
</comment>
<gene>
    <name evidence="1" type="ORF">ENR15_07270</name>
</gene>